<keyword evidence="1" id="KW-1133">Transmembrane helix</keyword>
<dbReference type="EMBL" id="VIGI01000004">
    <property type="protein sequence ID" value="KAB8301139.1"/>
    <property type="molecule type" value="Genomic_DNA"/>
</dbReference>
<organism evidence="2 3">
    <name type="scientific">Monilinia laxa</name>
    <name type="common">Brown rot fungus</name>
    <name type="synonym">Sclerotinia laxa</name>
    <dbReference type="NCBI Taxonomy" id="61186"/>
    <lineage>
        <taxon>Eukaryota</taxon>
        <taxon>Fungi</taxon>
        <taxon>Dikarya</taxon>
        <taxon>Ascomycota</taxon>
        <taxon>Pezizomycotina</taxon>
        <taxon>Leotiomycetes</taxon>
        <taxon>Helotiales</taxon>
        <taxon>Sclerotiniaceae</taxon>
        <taxon>Monilinia</taxon>
    </lineage>
</organism>
<keyword evidence="1" id="KW-0812">Transmembrane</keyword>
<keyword evidence="1" id="KW-0472">Membrane</keyword>
<dbReference type="Proteomes" id="UP000326757">
    <property type="component" value="Unassembled WGS sequence"/>
</dbReference>
<dbReference type="AlphaFoldDB" id="A0A5N6KCH4"/>
<evidence type="ECO:0000256" key="1">
    <source>
        <dbReference type="SAM" id="Phobius"/>
    </source>
</evidence>
<gene>
    <name evidence="2" type="ORF">EYC80_003039</name>
</gene>
<reference evidence="2 3" key="1">
    <citation type="submission" date="2019-06" db="EMBL/GenBank/DDBJ databases">
        <title>Genome Sequence of the Brown Rot Fungal Pathogen Monilinia laxa.</title>
        <authorList>
            <person name="De Miccolis Angelini R.M."/>
            <person name="Landi L."/>
            <person name="Abate D."/>
            <person name="Pollastro S."/>
            <person name="Romanazzi G."/>
            <person name="Faretra F."/>
        </authorList>
    </citation>
    <scope>NUCLEOTIDE SEQUENCE [LARGE SCALE GENOMIC DNA]</scope>
    <source>
        <strain evidence="2 3">Mlax316</strain>
    </source>
</reference>
<evidence type="ECO:0000313" key="2">
    <source>
        <dbReference type="EMBL" id="KAB8301139.1"/>
    </source>
</evidence>
<sequence length="143" mass="16616">MDGWMRRWMDGMDDGEKGEFGKKALYEFEIETETETDRRRLRLGTCQYTQKINLRKDPRKDLHLCTFRLPFKGSEAFTRGQSVVSTSQSPTIIYDHRSFSHPLGLLPRNKPKPIPPSIEDIFRFIALLFTLAQVLIGLLLTKI</sequence>
<feature type="transmembrane region" description="Helical" evidence="1">
    <location>
        <begin position="121"/>
        <end position="140"/>
    </location>
</feature>
<comment type="caution">
    <text evidence="2">The sequence shown here is derived from an EMBL/GenBank/DDBJ whole genome shotgun (WGS) entry which is preliminary data.</text>
</comment>
<evidence type="ECO:0000313" key="3">
    <source>
        <dbReference type="Proteomes" id="UP000326757"/>
    </source>
</evidence>
<accession>A0A5N6KCH4</accession>
<protein>
    <submittedName>
        <fullName evidence="2">Uncharacterized protein</fullName>
    </submittedName>
</protein>
<keyword evidence="3" id="KW-1185">Reference proteome</keyword>
<name>A0A5N6KCH4_MONLA</name>
<proteinExistence type="predicted"/>